<accession>A2DKJ0</accession>
<dbReference type="Pfam" id="PF14538">
    <property type="entry name" value="Raptor_N"/>
    <property type="match status" value="1"/>
</dbReference>
<feature type="domain" description="Raptor N-terminal CASPase-like" evidence="3">
    <location>
        <begin position="1"/>
        <end position="87"/>
    </location>
</feature>
<dbReference type="OrthoDB" id="10262360at2759"/>
<keyword evidence="1" id="KW-0853">WD repeat</keyword>
<evidence type="ECO:0000256" key="1">
    <source>
        <dbReference type="ARBA" id="ARBA00022574"/>
    </source>
</evidence>
<protein>
    <recommendedName>
        <fullName evidence="3">Raptor N-terminal CASPase-like domain-containing protein</fullName>
    </recommendedName>
</protein>
<dbReference type="Proteomes" id="UP000001542">
    <property type="component" value="Unassembled WGS sequence"/>
</dbReference>
<dbReference type="VEuPathDB" id="TrichDB:TVAG_190630"/>
<dbReference type="InterPro" id="IPR016024">
    <property type="entry name" value="ARM-type_fold"/>
</dbReference>
<dbReference type="InterPro" id="IPR004083">
    <property type="entry name" value="Raptor"/>
</dbReference>
<dbReference type="EMBL" id="DS113211">
    <property type="protein sequence ID" value="EAY19167.1"/>
    <property type="molecule type" value="Genomic_DNA"/>
</dbReference>
<reference evidence="4" key="1">
    <citation type="submission" date="2006-10" db="EMBL/GenBank/DDBJ databases">
        <authorList>
            <person name="Amadeo P."/>
            <person name="Zhao Q."/>
            <person name="Wortman J."/>
            <person name="Fraser-Liggett C."/>
            <person name="Carlton J."/>
        </authorList>
    </citation>
    <scope>NUCLEOTIDE SEQUENCE</scope>
    <source>
        <strain evidence="4">G3</strain>
    </source>
</reference>
<dbReference type="Gene3D" id="1.25.10.10">
    <property type="entry name" value="Leucine-rich Repeat Variant"/>
    <property type="match status" value="1"/>
</dbReference>
<evidence type="ECO:0000313" key="4">
    <source>
        <dbReference type="EMBL" id="EAY19167.1"/>
    </source>
</evidence>
<dbReference type="PANTHER" id="PTHR12848">
    <property type="entry name" value="REGULATORY-ASSOCIATED PROTEIN OF MTOR"/>
    <property type="match status" value="1"/>
</dbReference>
<dbReference type="VEuPathDB" id="TrichDB:TVAGG3_0633690"/>
<evidence type="ECO:0000259" key="3">
    <source>
        <dbReference type="SMART" id="SM01302"/>
    </source>
</evidence>
<dbReference type="GO" id="GO:0030674">
    <property type="term" value="F:protein-macromolecule adaptor activity"/>
    <property type="evidence" value="ECO:0000318"/>
    <property type="project" value="GO_Central"/>
</dbReference>
<dbReference type="SUPFAM" id="SSF48371">
    <property type="entry name" value="ARM repeat"/>
    <property type="match status" value="1"/>
</dbReference>
<dbReference type="InParanoid" id="A2DKJ0"/>
<keyword evidence="5" id="KW-1185">Reference proteome</keyword>
<dbReference type="SMR" id="A2DKJ0"/>
<dbReference type="GO" id="GO:0071230">
    <property type="term" value="P:cellular response to amino acid stimulus"/>
    <property type="evidence" value="ECO:0000318"/>
    <property type="project" value="GO_Central"/>
</dbReference>
<gene>
    <name evidence="4" type="ORF">TVAG_190630</name>
</gene>
<dbReference type="KEGG" id="tva:5464688"/>
<dbReference type="GO" id="GO:0010506">
    <property type="term" value="P:regulation of autophagy"/>
    <property type="evidence" value="ECO:0000318"/>
    <property type="project" value="GO_Central"/>
</dbReference>
<dbReference type="GO" id="GO:0031929">
    <property type="term" value="P:TOR signaling"/>
    <property type="evidence" value="ECO:0000318"/>
    <property type="project" value="GO_Central"/>
</dbReference>
<dbReference type="GO" id="GO:0031931">
    <property type="term" value="C:TORC1 complex"/>
    <property type="evidence" value="ECO:0000318"/>
    <property type="project" value="GO_Central"/>
</dbReference>
<dbReference type="STRING" id="5722.A2DKJ0"/>
<evidence type="ECO:0000256" key="2">
    <source>
        <dbReference type="ARBA" id="ARBA00022737"/>
    </source>
</evidence>
<dbReference type="GO" id="GO:0030307">
    <property type="term" value="P:positive regulation of cell growth"/>
    <property type="evidence" value="ECO:0000318"/>
    <property type="project" value="GO_Central"/>
</dbReference>
<name>A2DKJ0_TRIV3</name>
<dbReference type="GO" id="GO:0009267">
    <property type="term" value="P:cellular response to starvation"/>
    <property type="evidence" value="ECO:0000318"/>
    <property type="project" value="GO_Central"/>
</dbReference>
<dbReference type="PRINTS" id="PR01547">
    <property type="entry name" value="YEAST176DUF"/>
</dbReference>
<dbReference type="SMART" id="SM01302">
    <property type="entry name" value="Raptor_N"/>
    <property type="match status" value="1"/>
</dbReference>
<dbReference type="eggNOG" id="KOG1517">
    <property type="taxonomic scope" value="Eukaryota"/>
</dbReference>
<dbReference type="PANTHER" id="PTHR12848:SF16">
    <property type="entry name" value="REGULATORY-ASSOCIATED PROTEIN OF MTOR"/>
    <property type="match status" value="1"/>
</dbReference>
<reference evidence="4" key="2">
    <citation type="journal article" date="2007" name="Science">
        <title>Draft genome sequence of the sexually transmitted pathogen Trichomonas vaginalis.</title>
        <authorList>
            <person name="Carlton J.M."/>
            <person name="Hirt R.P."/>
            <person name="Silva J.C."/>
            <person name="Delcher A.L."/>
            <person name="Schatz M."/>
            <person name="Zhao Q."/>
            <person name="Wortman J.R."/>
            <person name="Bidwell S.L."/>
            <person name="Alsmark U.C.M."/>
            <person name="Besteiro S."/>
            <person name="Sicheritz-Ponten T."/>
            <person name="Noel C.J."/>
            <person name="Dacks J.B."/>
            <person name="Foster P.G."/>
            <person name="Simillion C."/>
            <person name="Van de Peer Y."/>
            <person name="Miranda-Saavedra D."/>
            <person name="Barton G.J."/>
            <person name="Westrop G.D."/>
            <person name="Mueller S."/>
            <person name="Dessi D."/>
            <person name="Fiori P.L."/>
            <person name="Ren Q."/>
            <person name="Paulsen I."/>
            <person name="Zhang H."/>
            <person name="Bastida-Corcuera F.D."/>
            <person name="Simoes-Barbosa A."/>
            <person name="Brown M.T."/>
            <person name="Hayes R.D."/>
            <person name="Mukherjee M."/>
            <person name="Okumura C.Y."/>
            <person name="Schneider R."/>
            <person name="Smith A.J."/>
            <person name="Vanacova S."/>
            <person name="Villalvazo M."/>
            <person name="Haas B.J."/>
            <person name="Pertea M."/>
            <person name="Feldblyum T.V."/>
            <person name="Utterback T.R."/>
            <person name="Shu C.L."/>
            <person name="Osoegawa K."/>
            <person name="de Jong P.J."/>
            <person name="Hrdy I."/>
            <person name="Horvathova L."/>
            <person name="Zubacova Z."/>
            <person name="Dolezal P."/>
            <person name="Malik S.B."/>
            <person name="Logsdon J.M. Jr."/>
            <person name="Henze K."/>
            <person name="Gupta A."/>
            <person name="Wang C.C."/>
            <person name="Dunne R.L."/>
            <person name="Upcroft J.A."/>
            <person name="Upcroft P."/>
            <person name="White O."/>
            <person name="Salzberg S.L."/>
            <person name="Tang P."/>
            <person name="Chiu C.-H."/>
            <person name="Lee Y.-S."/>
            <person name="Embley T.M."/>
            <person name="Coombs G.H."/>
            <person name="Mottram J.C."/>
            <person name="Tachezy J."/>
            <person name="Fraser-Liggett C.M."/>
            <person name="Johnson P.J."/>
        </authorList>
    </citation>
    <scope>NUCLEOTIDE SEQUENCE [LARGE SCALE GENOMIC DNA]</scope>
    <source>
        <strain evidence="4">G3</strain>
    </source>
</reference>
<dbReference type="GO" id="GO:0005737">
    <property type="term" value="C:cytoplasm"/>
    <property type="evidence" value="ECO:0000318"/>
    <property type="project" value="GO_Central"/>
</dbReference>
<proteinExistence type="predicted"/>
<evidence type="ECO:0000313" key="5">
    <source>
        <dbReference type="Proteomes" id="UP000001542"/>
    </source>
</evidence>
<dbReference type="InterPro" id="IPR011989">
    <property type="entry name" value="ARM-like"/>
</dbReference>
<organism evidence="4 5">
    <name type="scientific">Trichomonas vaginalis (strain ATCC PRA-98 / G3)</name>
    <dbReference type="NCBI Taxonomy" id="412133"/>
    <lineage>
        <taxon>Eukaryota</taxon>
        <taxon>Metamonada</taxon>
        <taxon>Parabasalia</taxon>
        <taxon>Trichomonadida</taxon>
        <taxon>Trichomonadidae</taxon>
        <taxon>Trichomonas</taxon>
    </lineage>
</organism>
<dbReference type="InterPro" id="IPR029347">
    <property type="entry name" value="Raptor_N"/>
</dbReference>
<sequence length="538" mass="60324">MAVDPSAQTVLTLLRKHATSLPPQRILIHYFGHGCHPPTDDGSLYFFSEDRTRYKPIKIINLLNSCPCPLCVIIDAPNAGCLPRFFSSKSDAFAFFACGASETLPLSIDAPLDLFSACLLTPFETAIWFHRRHHSNVLEFENSAVNNNKDVIKKFLDAFLDAILFDSQISAIYEKFAFDTSVFALARGFVLAQRILNSFNIHPSTYPELKNMSSHPLWGMWDTAIDCFLTMPLDRSMITVFKIFSKSFSSFPSTDSLPIFSFYLRTEFHQDAVHLLLNFIDSTEGAASTCSRSSIPKIIVNLEKPSAASLVVVAKCIASEKISPFDPQIPINFQNTKDPGVLKAGFLCLALSISITGQTAFSRLIPLCIEKATQCAPYSALFLGLLLERASRLMTIPEYISKFMPLVKSRRDDYRAAAAFFFGFAKEPEVLNVILSMTTDKSPVVRCQALWSVAKFIKHNMLQPEQAVLDMFKEMQNDKAEFIVKTAIGLLPYFADERFKDQNIPQDQMLIQRLILNVNAVGFMERFESDAFLCDASC</sequence>
<keyword evidence="2" id="KW-0677">Repeat</keyword>
<dbReference type="AlphaFoldDB" id="A2DKJ0"/>